<keyword evidence="4" id="KW-0572">Peptidoglycan-anchor</keyword>
<evidence type="ECO:0000313" key="8">
    <source>
        <dbReference type="EMBL" id="KDA46339.1"/>
    </source>
</evidence>
<feature type="compositionally biased region" description="Low complexity" evidence="5">
    <location>
        <begin position="47"/>
        <end position="66"/>
    </location>
</feature>
<dbReference type="NCBIfam" id="TIGR01167">
    <property type="entry name" value="LPXTG_anchor"/>
    <property type="match status" value="1"/>
</dbReference>
<feature type="compositionally biased region" description="Basic and acidic residues" evidence="5">
    <location>
        <begin position="1307"/>
        <end position="1329"/>
    </location>
</feature>
<name>A0ABR4RQP2_9LACO</name>
<feature type="region of interest" description="Disordered" evidence="5">
    <location>
        <begin position="585"/>
        <end position="606"/>
    </location>
</feature>
<gene>
    <name evidence="8" type="ORF">Lani381_0604</name>
</gene>
<feature type="compositionally biased region" description="Basic and acidic residues" evidence="5">
    <location>
        <begin position="1198"/>
        <end position="1213"/>
    </location>
</feature>
<feature type="compositionally biased region" description="Basic and acidic residues" evidence="5">
    <location>
        <begin position="1436"/>
        <end position="1448"/>
    </location>
</feature>
<dbReference type="InterPro" id="IPR059115">
    <property type="entry name" value="Rib"/>
</dbReference>
<feature type="region of interest" description="Disordered" evidence="5">
    <location>
        <begin position="1193"/>
        <end position="1245"/>
    </location>
</feature>
<protein>
    <submittedName>
        <fullName evidence="8">Rib/alpha/Esp surface antigen repeat protein</fullName>
    </submittedName>
</protein>
<dbReference type="PROSITE" id="PS50847">
    <property type="entry name" value="GRAM_POS_ANCHORING"/>
    <property type="match status" value="1"/>
</dbReference>
<evidence type="ECO:0000313" key="9">
    <source>
        <dbReference type="Proteomes" id="UP000027129"/>
    </source>
</evidence>
<evidence type="ECO:0000256" key="2">
    <source>
        <dbReference type="ARBA" id="ARBA00022525"/>
    </source>
</evidence>
<evidence type="ECO:0000259" key="7">
    <source>
        <dbReference type="PROSITE" id="PS50847"/>
    </source>
</evidence>
<dbReference type="RefSeq" id="WP_052006341.1">
    <property type="nucleotide sequence ID" value="NZ_CP195054.1"/>
</dbReference>
<feature type="compositionally biased region" description="Polar residues" evidence="5">
    <location>
        <begin position="1453"/>
        <end position="1477"/>
    </location>
</feature>
<organism evidence="8 9">
    <name type="scientific">Ligilactobacillus animalis</name>
    <dbReference type="NCBI Taxonomy" id="1605"/>
    <lineage>
        <taxon>Bacteria</taxon>
        <taxon>Bacillati</taxon>
        <taxon>Bacillota</taxon>
        <taxon>Bacilli</taxon>
        <taxon>Lactobacillales</taxon>
        <taxon>Lactobacillaceae</taxon>
        <taxon>Ligilactobacillus</taxon>
    </lineage>
</organism>
<feature type="compositionally biased region" description="Basic and acidic residues" evidence="5">
    <location>
        <begin position="884"/>
        <end position="893"/>
    </location>
</feature>
<feature type="region of interest" description="Disordered" evidence="5">
    <location>
        <begin position="884"/>
        <end position="915"/>
    </location>
</feature>
<dbReference type="NCBIfam" id="NF038186">
    <property type="entry name" value="YPDG_rpt"/>
    <property type="match status" value="1"/>
</dbReference>
<feature type="region of interest" description="Disordered" evidence="5">
    <location>
        <begin position="1120"/>
        <end position="1148"/>
    </location>
</feature>
<dbReference type="NCBIfam" id="TIGR02331">
    <property type="entry name" value="rib_alpha"/>
    <property type="match status" value="5"/>
</dbReference>
<dbReference type="InterPro" id="IPR012706">
    <property type="entry name" value="Rib_alpha_Esp_rpt"/>
</dbReference>
<feature type="region of interest" description="Disordered" evidence="5">
    <location>
        <begin position="1436"/>
        <end position="1477"/>
    </location>
</feature>
<evidence type="ECO:0000256" key="1">
    <source>
        <dbReference type="ARBA" id="ARBA00022512"/>
    </source>
</evidence>
<evidence type="ECO:0000256" key="3">
    <source>
        <dbReference type="ARBA" id="ARBA00022729"/>
    </source>
</evidence>
<feature type="region of interest" description="Disordered" evidence="5">
    <location>
        <begin position="1"/>
        <end position="68"/>
    </location>
</feature>
<feature type="compositionally biased region" description="Polar residues" evidence="5">
    <location>
        <begin position="1232"/>
        <end position="1245"/>
    </location>
</feature>
<keyword evidence="6" id="KW-1133">Transmembrane helix</keyword>
<keyword evidence="2" id="KW-0964">Secreted</keyword>
<feature type="domain" description="Gram-positive cocci surface proteins LPxTG" evidence="7">
    <location>
        <begin position="1469"/>
        <end position="1507"/>
    </location>
</feature>
<evidence type="ECO:0000256" key="6">
    <source>
        <dbReference type="SAM" id="Phobius"/>
    </source>
</evidence>
<feature type="compositionally biased region" description="Basic and acidic residues" evidence="5">
    <location>
        <begin position="1274"/>
        <end position="1300"/>
    </location>
</feature>
<feature type="compositionally biased region" description="Polar residues" evidence="5">
    <location>
        <begin position="1"/>
        <end position="16"/>
    </location>
</feature>
<dbReference type="Pfam" id="PF00746">
    <property type="entry name" value="Gram_pos_anchor"/>
    <property type="match status" value="1"/>
</dbReference>
<keyword evidence="1" id="KW-0134">Cell wall</keyword>
<dbReference type="Proteomes" id="UP000027129">
    <property type="component" value="Unassembled WGS sequence"/>
</dbReference>
<feature type="region of interest" description="Disordered" evidence="5">
    <location>
        <begin position="1273"/>
        <end position="1329"/>
    </location>
</feature>
<feature type="transmembrane region" description="Helical" evidence="6">
    <location>
        <begin position="1479"/>
        <end position="1500"/>
    </location>
</feature>
<keyword evidence="6" id="KW-0472">Membrane</keyword>
<feature type="region of interest" description="Disordered" evidence="5">
    <location>
        <begin position="719"/>
        <end position="740"/>
    </location>
</feature>
<dbReference type="InterPro" id="IPR044055">
    <property type="entry name" value="RibLong"/>
</dbReference>
<evidence type="ECO:0000256" key="5">
    <source>
        <dbReference type="SAM" id="MobiDB-lite"/>
    </source>
</evidence>
<keyword evidence="6" id="KW-0812">Transmembrane</keyword>
<feature type="region of interest" description="Disordered" evidence="5">
    <location>
        <begin position="1034"/>
        <end position="1104"/>
    </location>
</feature>
<proteinExistence type="predicted"/>
<keyword evidence="3" id="KW-0732">Signal</keyword>
<comment type="caution">
    <text evidence="8">The sequence shown here is derived from an EMBL/GenBank/DDBJ whole genome shotgun (WGS) entry which is preliminary data.</text>
</comment>
<accession>A0ABR4RQP2</accession>
<sequence length="1507" mass="161407">MRKPQVQATNDQNTQAEEVAKEEATPVNETNTATEEAPVTSGFRRVATTTADATPAADETATNPADQDVSDQLQNELEKNAIYSPGDPTAKQTYSGKAWVKEKGSVIDGFNANNDKPIAGVNVYLQWVNGKGYVSKVYYTTTNDDGTFAIDLSKPEVSSDGTEHKFVIASDGGFAVRTWIKNPDPDKYSVIKQGNQVYGFHTRLNRKNESWDFTAGVNKIVNSQVILQEKMLLEDWLVKPEAEWEKSPNVDGIWLDRGAFGKASGYVWFDNGDAAGTLANQWINDSNDVKATGTRVVGSYLNGDVTILLDNWKKEHKGYSVEDMKAAQAEIITAYEAEHGKGSHISETVVATVDSNGYYYMPFRGLYGKTATDKGGKISEDQWHTLVSDEDVRNNNLMQWNGTAGQIVRHINQDYMYIAPLIDNYNVWTNAFATNMFQDPANFLTNVTSSYNINSVNFALLAPQPMIDVTNYDTTDKIAFKGDVATTVVGGLLPNREYQIQWFRDGKAIGDPTTITSTVNGEATVADFNVPDDITGQTNFTVAIFEQGENTKSLDNAQALDSFIANVPVADSYEPAYKEVEGTIGKDTEPVTPTFTDAAGKDTTAPEGTTFATAKDADIPADIKATVPADAKVLDPADVTVDEKTGVVTVKGSALTGKGTYVTPVQVTYPDGLKDYTYVTVNVAKSATELFEANGSQIDKELGQPTTEDDIKNAVTFKDSEGNDATAPEGTTLPNGNTPGVYEVPVTVTYPDGTTDETTVTVVVGNVIPVDDPSKPTPAGYVRVTFEKGDHGEFAADAKTVFDVKEGTAGSELAKVAPEVTPAEDYIFTAWSPEVPETITAAGTFTAQYKEKDTVAYTAEFGTITKPAGEATTEDDIAGAVTFKDKDGNDTKAPEGTTIKPKEGTTLPNGDEPGDYEVPATVTYPNGTTDEGVVKVTVLGKVIDRTDDPSQPTPEGYVRVTFEAGENGKFGEGAKTVFDVREGTLVSEVTVPAVTANEGFVQKSGADAWSPALPTDTFTAAGTYVAQYEKAATDADKYEPQVEPVEKPYGEPTTADDVTSKVTVPDYPTEGEQPKVTVADPSKLPDGKTPGEYDVPVTVTYPDGSTDEVTVKVTVKESDADKNTLEGQDITTPVGGKPEAKSGIANVDKLPEGTKYEWKTPVDTTTVGEKEGTVVVTYPDGSSEEVTVKVAVTENPTDADKYTPEAKEQKVELNETPNPNDSIGNLGDLPAGTTTAFKNPVDTTTEGTKDATVVVTYPDGSKDEVPVKIVVTDGRADAEKNEPQGKPVDVELGKTPEAKDGIANVDDLPKGTDFTWKEPIDTTTPGEKEGTIVVIYPDGSREEIKVVVNVVDDRKDADKYEPTTKPIEVVEGQVPDAKDTITNLDELPEGTTVEWIVAPNTANPGTVNGLVKVTYPDGSFDIVEVEVVVKAKASNGDKQDVAGAKEETVAQPKPTNVSKPAKNKQQQELPQTGDADTQAASVAGVLMTALAGLFGLGAVADKKKRKN</sequence>
<dbReference type="Pfam" id="PF18957">
    <property type="entry name" value="RibLong"/>
    <property type="match status" value="1"/>
</dbReference>
<dbReference type="InterPro" id="IPR019931">
    <property type="entry name" value="LPXTG_anchor"/>
</dbReference>
<dbReference type="Pfam" id="PF08428">
    <property type="entry name" value="Rib"/>
    <property type="match status" value="7"/>
</dbReference>
<feature type="compositionally biased region" description="Basic and acidic residues" evidence="5">
    <location>
        <begin position="1034"/>
        <end position="1049"/>
    </location>
</feature>
<keyword evidence="9" id="KW-1185">Reference proteome</keyword>
<dbReference type="EMBL" id="JMHU01000005">
    <property type="protein sequence ID" value="KDA46339.1"/>
    <property type="molecule type" value="Genomic_DNA"/>
</dbReference>
<evidence type="ECO:0000256" key="4">
    <source>
        <dbReference type="ARBA" id="ARBA00023088"/>
    </source>
</evidence>
<reference evidence="8 9" key="1">
    <citation type="submission" date="2014-04" db="EMBL/GenBank/DDBJ databases">
        <title>Draft Genome Sequence of Lactobacillus animalis 381-IL-28.</title>
        <authorList>
            <person name="Sturino J.M."/>
            <person name="Rajendran M."/>
            <person name="Altermann E."/>
        </authorList>
    </citation>
    <scope>NUCLEOTIDE SEQUENCE [LARGE SCALE GENOMIC DNA]</scope>
    <source>
        <strain evidence="8 9">381-IL-28</strain>
    </source>
</reference>